<evidence type="ECO:0000313" key="1">
    <source>
        <dbReference type="EMBL" id="GIY91569.1"/>
    </source>
</evidence>
<name>A0AAV4XAG4_CAEEX</name>
<sequence>MFFDIGYDNRKFHTFVANPIDYSTKTVKRDFSPLEVLLGEHTQRKEVEFSLPKSVIMTMRFIYPRVSLRRLFKRSSCNSADMRSVRQQ</sequence>
<protein>
    <recommendedName>
        <fullName evidence="3">Transposase</fullName>
    </recommendedName>
</protein>
<proteinExistence type="predicted"/>
<gene>
    <name evidence="1" type="ORF">CEXT_487941</name>
</gene>
<evidence type="ECO:0000313" key="2">
    <source>
        <dbReference type="Proteomes" id="UP001054945"/>
    </source>
</evidence>
<dbReference type="AlphaFoldDB" id="A0AAV4XAG4"/>
<accession>A0AAV4XAG4</accession>
<keyword evidence="2" id="KW-1185">Reference proteome</keyword>
<evidence type="ECO:0008006" key="3">
    <source>
        <dbReference type="Google" id="ProtNLM"/>
    </source>
</evidence>
<dbReference type="Proteomes" id="UP001054945">
    <property type="component" value="Unassembled WGS sequence"/>
</dbReference>
<comment type="caution">
    <text evidence="1">The sequence shown here is derived from an EMBL/GenBank/DDBJ whole genome shotgun (WGS) entry which is preliminary data.</text>
</comment>
<reference evidence="1 2" key="1">
    <citation type="submission" date="2021-06" db="EMBL/GenBank/DDBJ databases">
        <title>Caerostris extrusa draft genome.</title>
        <authorList>
            <person name="Kono N."/>
            <person name="Arakawa K."/>
        </authorList>
    </citation>
    <scope>NUCLEOTIDE SEQUENCE [LARGE SCALE GENOMIC DNA]</scope>
</reference>
<dbReference type="EMBL" id="BPLR01000025">
    <property type="protein sequence ID" value="GIY91569.1"/>
    <property type="molecule type" value="Genomic_DNA"/>
</dbReference>
<organism evidence="1 2">
    <name type="scientific">Caerostris extrusa</name>
    <name type="common">Bark spider</name>
    <name type="synonym">Caerostris bankana</name>
    <dbReference type="NCBI Taxonomy" id="172846"/>
    <lineage>
        <taxon>Eukaryota</taxon>
        <taxon>Metazoa</taxon>
        <taxon>Ecdysozoa</taxon>
        <taxon>Arthropoda</taxon>
        <taxon>Chelicerata</taxon>
        <taxon>Arachnida</taxon>
        <taxon>Araneae</taxon>
        <taxon>Araneomorphae</taxon>
        <taxon>Entelegynae</taxon>
        <taxon>Araneoidea</taxon>
        <taxon>Araneidae</taxon>
        <taxon>Caerostris</taxon>
    </lineage>
</organism>